<dbReference type="InterPro" id="IPR023827">
    <property type="entry name" value="Peptidase_S8_Asp-AS"/>
</dbReference>
<feature type="signal peptide" evidence="7">
    <location>
        <begin position="1"/>
        <end position="22"/>
    </location>
</feature>
<dbReference type="Pfam" id="PF00082">
    <property type="entry name" value="Peptidase_S8"/>
    <property type="match status" value="1"/>
</dbReference>
<evidence type="ECO:0000256" key="7">
    <source>
        <dbReference type="SAM" id="SignalP"/>
    </source>
</evidence>
<proteinExistence type="inferred from homology"/>
<dbReference type="GO" id="GO:0006508">
    <property type="term" value="P:proteolysis"/>
    <property type="evidence" value="ECO:0007669"/>
    <property type="project" value="UniProtKB-KW"/>
</dbReference>
<keyword evidence="3 7" id="KW-0732">Signal</keyword>
<dbReference type="OrthoDB" id="10256524at2759"/>
<evidence type="ECO:0000256" key="4">
    <source>
        <dbReference type="ARBA" id="ARBA00022801"/>
    </source>
</evidence>
<evidence type="ECO:0000256" key="1">
    <source>
        <dbReference type="ARBA" id="ARBA00011073"/>
    </source>
</evidence>
<keyword evidence="2 6" id="KW-0645">Protease</keyword>
<feature type="chain" id="PRO_5007889093" evidence="7">
    <location>
        <begin position="23"/>
        <end position="859"/>
    </location>
</feature>
<dbReference type="PRINTS" id="PR00723">
    <property type="entry name" value="SUBTILISIN"/>
</dbReference>
<dbReference type="AlphaFoldDB" id="A0A167JUN2"/>
<dbReference type="InterPro" id="IPR022398">
    <property type="entry name" value="Peptidase_S8_His-AS"/>
</dbReference>
<sequence>MVLFSTLALAGLAMAAASPTRANTTDSNGASSVIAATGAFILECDNSQSLNLLVKTVLDQGGEIRHQFNSKVFYGLSVELHNTTMTENGIGQMPGVTKVWPVETAKQPAELPAVPEAGNQRRDTSSTWNHFMTQVDKLHAAGYTGEGIRIAIVDSGVNYTHSALGGCFGKGCRVVLGDNFSKDGKDNDPMDCYGHGTTVAGIIAGNDANYVGVAPNATLAAYRVLDCEAMMVEDDLVAAWIKAYEDGAQIIVSSAGWPGSSWPTRPAAAVVSRIVDNGIPCIVALGNDKKASLFSAQNPTSGKGVTSVNSFARAPGTLDGPVKDAPMARFSTYGPNWDLDIKPTVGAPGDDVPGILNGGGYGPVSGTSYSGPLVGGILALMAEVRGSFDPVLLNSLLMSTAVPQGDPYSVAQQGGGLVRAWDAAHATTLVEPASLAFNDTLHRAQSLGLRITNNAKTNITYHLDTIAADTLYSLGLNLQLSQQDPVKKTAIIKLSQRVVVLGPGESASVDISATDPIGLDSDRLPVWSGWISINSSSSINSSNSGLLTVPYLGLSGSLKEHAVLPSKGAKLSYVEVYPNGYRDEHELYDGYAFKYQVNNDSSLGLGVPLSVMPDLGTPLVRVEVVPVSLRKWLADRLQTKNIKLDAFNLEALPHSQATRKAWDGRLSWGDYIPVGKYKLSVRALRLFGDPDAESDWDLSETPSFEVTRGPGEKACEIYESGKTIPGNALFDSHEECLQVHGDIMVDKPWISAPADTGSAQCNDENLTEKSCGTIRFCKAHADKQLSQSLKSPFFRQGDCVRSHKLLPAIPDDMSRIQECLTTKDENTCGTDLWCSFQSNSAQPEFKSAEECRWMHGLTS</sequence>
<evidence type="ECO:0000256" key="3">
    <source>
        <dbReference type="ARBA" id="ARBA00022729"/>
    </source>
</evidence>
<dbReference type="CDD" id="cd07489">
    <property type="entry name" value="Peptidases_S8_5"/>
    <property type="match status" value="1"/>
</dbReference>
<dbReference type="GO" id="GO:0016020">
    <property type="term" value="C:membrane"/>
    <property type="evidence" value="ECO:0007669"/>
    <property type="project" value="InterPro"/>
</dbReference>
<feature type="domain" description="C5a peptidase/Subtilisin-like protease SBT2-like Fn3-like" evidence="9">
    <location>
        <begin position="436"/>
        <end position="552"/>
    </location>
</feature>
<keyword evidence="11" id="KW-1185">Reference proteome</keyword>
<dbReference type="InterPro" id="IPR050131">
    <property type="entry name" value="Peptidase_S8_subtilisin-like"/>
</dbReference>
<evidence type="ECO:0000259" key="9">
    <source>
        <dbReference type="Pfam" id="PF06280"/>
    </source>
</evidence>
<dbReference type="InterPro" id="IPR010435">
    <property type="entry name" value="C5a/SBT2-like_Fn3"/>
</dbReference>
<dbReference type="GO" id="GO:0004252">
    <property type="term" value="F:serine-type endopeptidase activity"/>
    <property type="evidence" value="ECO:0007669"/>
    <property type="project" value="UniProtKB-UniRule"/>
</dbReference>
<name>A0A167JUN2_9HYPO</name>
<gene>
    <name evidence="10" type="ORF">BBO_00729</name>
</gene>
<evidence type="ECO:0000313" key="11">
    <source>
        <dbReference type="Proteomes" id="UP000076863"/>
    </source>
</evidence>
<dbReference type="Pfam" id="PF06280">
    <property type="entry name" value="fn3_5"/>
    <property type="match status" value="1"/>
</dbReference>
<evidence type="ECO:0000256" key="5">
    <source>
        <dbReference type="ARBA" id="ARBA00022825"/>
    </source>
</evidence>
<evidence type="ECO:0000313" key="10">
    <source>
        <dbReference type="EMBL" id="OAA50782.1"/>
    </source>
</evidence>
<feature type="active site" description="Charge relay system" evidence="6">
    <location>
        <position position="154"/>
    </location>
</feature>
<organism evidence="10 11">
    <name type="scientific">Beauveria brongniartii RCEF 3172</name>
    <dbReference type="NCBI Taxonomy" id="1081107"/>
    <lineage>
        <taxon>Eukaryota</taxon>
        <taxon>Fungi</taxon>
        <taxon>Dikarya</taxon>
        <taxon>Ascomycota</taxon>
        <taxon>Pezizomycotina</taxon>
        <taxon>Sordariomycetes</taxon>
        <taxon>Hypocreomycetidae</taxon>
        <taxon>Hypocreales</taxon>
        <taxon>Cordycipitaceae</taxon>
        <taxon>Beauveria</taxon>
        <taxon>Beauveria brongniartii</taxon>
    </lineage>
</organism>
<dbReference type="PANTHER" id="PTHR43806">
    <property type="entry name" value="PEPTIDASE S8"/>
    <property type="match status" value="1"/>
</dbReference>
<dbReference type="InterPro" id="IPR015500">
    <property type="entry name" value="Peptidase_S8_subtilisin-rel"/>
</dbReference>
<evidence type="ECO:0000256" key="6">
    <source>
        <dbReference type="PROSITE-ProRule" id="PRU01240"/>
    </source>
</evidence>
<accession>A0A167JUN2</accession>
<dbReference type="EMBL" id="AZHA01000002">
    <property type="protein sequence ID" value="OAA50782.1"/>
    <property type="molecule type" value="Genomic_DNA"/>
</dbReference>
<dbReference type="PANTHER" id="PTHR43806:SF66">
    <property type="entry name" value="SERIN ENDOPEPTIDASE"/>
    <property type="match status" value="1"/>
</dbReference>
<reference evidence="10 11" key="1">
    <citation type="journal article" date="2016" name="Genome Biol. Evol.">
        <title>Divergent and convergent evolution of fungal pathogenicity.</title>
        <authorList>
            <person name="Shang Y."/>
            <person name="Xiao G."/>
            <person name="Zheng P."/>
            <person name="Cen K."/>
            <person name="Zhan S."/>
            <person name="Wang C."/>
        </authorList>
    </citation>
    <scope>NUCLEOTIDE SEQUENCE [LARGE SCALE GENOMIC DNA]</scope>
    <source>
        <strain evidence="10 11">RCEF 3172</strain>
    </source>
</reference>
<feature type="domain" description="Peptidase S8/S53" evidence="8">
    <location>
        <begin position="145"/>
        <end position="416"/>
    </location>
</feature>
<dbReference type="SUPFAM" id="SSF52743">
    <property type="entry name" value="Subtilisin-like"/>
    <property type="match status" value="1"/>
</dbReference>
<dbReference type="Proteomes" id="UP000076863">
    <property type="component" value="Unassembled WGS sequence"/>
</dbReference>
<dbReference type="PROSITE" id="PS00136">
    <property type="entry name" value="SUBTILASE_ASP"/>
    <property type="match status" value="1"/>
</dbReference>
<dbReference type="Gene3D" id="3.40.50.200">
    <property type="entry name" value="Peptidase S8/S53 domain"/>
    <property type="match status" value="1"/>
</dbReference>
<dbReference type="PROSITE" id="PS00137">
    <property type="entry name" value="SUBTILASE_HIS"/>
    <property type="match status" value="1"/>
</dbReference>
<keyword evidence="4 6" id="KW-0378">Hydrolase</keyword>
<feature type="active site" description="Charge relay system" evidence="6">
    <location>
        <position position="368"/>
    </location>
</feature>
<comment type="caution">
    <text evidence="10">The sequence shown here is derived from an EMBL/GenBank/DDBJ whole genome shotgun (WGS) entry which is preliminary data.</text>
</comment>
<feature type="active site" description="Charge relay system" evidence="6">
    <location>
        <position position="195"/>
    </location>
</feature>
<dbReference type="PROSITE" id="PS51892">
    <property type="entry name" value="SUBTILASE"/>
    <property type="match status" value="1"/>
</dbReference>
<protein>
    <submittedName>
        <fullName evidence="10">Subtilisin-like serine protease PR1C</fullName>
    </submittedName>
</protein>
<dbReference type="InterPro" id="IPR034187">
    <property type="entry name" value="Peptidases_S8_5"/>
</dbReference>
<dbReference type="InterPro" id="IPR036852">
    <property type="entry name" value="Peptidase_S8/S53_dom_sf"/>
</dbReference>
<comment type="similarity">
    <text evidence="1 6">Belongs to the peptidase S8 family.</text>
</comment>
<evidence type="ECO:0000259" key="8">
    <source>
        <dbReference type="Pfam" id="PF00082"/>
    </source>
</evidence>
<keyword evidence="5 6" id="KW-0720">Serine protease</keyword>
<dbReference type="InterPro" id="IPR000209">
    <property type="entry name" value="Peptidase_S8/S53_dom"/>
</dbReference>
<evidence type="ECO:0000256" key="2">
    <source>
        <dbReference type="ARBA" id="ARBA00022670"/>
    </source>
</evidence>